<dbReference type="OrthoDB" id="1931977at2759"/>
<sequence length="215" mass="23302">MRKRNGNSNHVGLSLITAPSSRAWTQKLWEGRVGGERMAAYSLRNVTRLVATVAVMLMAVAHVAHGKAEVPPILPKAYQGSGNVLQALLNQSWPAAQGVSSTLTFFAPQSSAIKKYPCLFSDSDAVSKSVATSVLQYHIIAGRTFSSQQIKNLAQKADYMVTIAFNGKKMNFTIGGNKLNGYSSINDPDIGSKEYQAIHDWLRTAVPICQACKSQ</sequence>
<proteinExistence type="predicted"/>
<reference evidence="3 4" key="2">
    <citation type="journal article" date="2018" name="Plant J.">
        <title>The Physcomitrella patens chromosome-scale assembly reveals moss genome structure and evolution.</title>
        <authorList>
            <person name="Lang D."/>
            <person name="Ullrich K.K."/>
            <person name="Murat F."/>
            <person name="Fuchs J."/>
            <person name="Jenkins J."/>
            <person name="Haas F.B."/>
            <person name="Piednoel M."/>
            <person name="Gundlach H."/>
            <person name="Van Bel M."/>
            <person name="Meyberg R."/>
            <person name="Vives C."/>
            <person name="Morata J."/>
            <person name="Symeonidi A."/>
            <person name="Hiss M."/>
            <person name="Muchero W."/>
            <person name="Kamisugi Y."/>
            <person name="Saleh O."/>
            <person name="Blanc G."/>
            <person name="Decker E.L."/>
            <person name="van Gessel N."/>
            <person name="Grimwood J."/>
            <person name="Hayes R.D."/>
            <person name="Graham S.W."/>
            <person name="Gunter L.E."/>
            <person name="McDaniel S.F."/>
            <person name="Hoernstein S.N.W."/>
            <person name="Larsson A."/>
            <person name="Li F.W."/>
            <person name="Perroud P.F."/>
            <person name="Phillips J."/>
            <person name="Ranjan P."/>
            <person name="Rokshar D.S."/>
            <person name="Rothfels C.J."/>
            <person name="Schneider L."/>
            <person name="Shu S."/>
            <person name="Stevenson D.W."/>
            <person name="Thummler F."/>
            <person name="Tillich M."/>
            <person name="Villarreal Aguilar J.C."/>
            <person name="Widiez T."/>
            <person name="Wong G.K."/>
            <person name="Wymore A."/>
            <person name="Zhang Y."/>
            <person name="Zimmer A.D."/>
            <person name="Quatrano R.S."/>
            <person name="Mayer K.F.X."/>
            <person name="Goodstein D."/>
            <person name="Casacuberta J.M."/>
            <person name="Vandepoele K."/>
            <person name="Reski R."/>
            <person name="Cuming A.C."/>
            <person name="Tuskan G.A."/>
            <person name="Maumus F."/>
            <person name="Salse J."/>
            <person name="Schmutz J."/>
            <person name="Rensing S.A."/>
        </authorList>
    </citation>
    <scope>NUCLEOTIDE SEQUENCE [LARGE SCALE GENOMIC DNA]</scope>
    <source>
        <strain evidence="3 4">cv. Gransden 2004</strain>
    </source>
</reference>
<dbReference type="InParanoid" id="A0A7I4A9M7"/>
<keyword evidence="1" id="KW-1133">Transmembrane helix</keyword>
<evidence type="ECO:0000313" key="3">
    <source>
        <dbReference type="EnsemblPlants" id="Pp3c11_20960V3.3"/>
    </source>
</evidence>
<keyword evidence="4" id="KW-1185">Reference proteome</keyword>
<dbReference type="RefSeq" id="XP_024387859.1">
    <property type="nucleotide sequence ID" value="XM_024532091.2"/>
</dbReference>
<evidence type="ECO:0000313" key="4">
    <source>
        <dbReference type="Proteomes" id="UP000006727"/>
    </source>
</evidence>
<feature type="domain" description="FAS1" evidence="2">
    <location>
        <begin position="101"/>
        <end position="190"/>
    </location>
</feature>
<dbReference type="Proteomes" id="UP000006727">
    <property type="component" value="Chromosome 11"/>
</dbReference>
<dbReference type="Gene3D" id="2.30.180.10">
    <property type="entry name" value="FAS1 domain"/>
    <property type="match status" value="1"/>
</dbReference>
<organism evidence="3 4">
    <name type="scientific">Physcomitrium patens</name>
    <name type="common">Spreading-leaved earth moss</name>
    <name type="synonym">Physcomitrella patens</name>
    <dbReference type="NCBI Taxonomy" id="3218"/>
    <lineage>
        <taxon>Eukaryota</taxon>
        <taxon>Viridiplantae</taxon>
        <taxon>Streptophyta</taxon>
        <taxon>Embryophyta</taxon>
        <taxon>Bryophyta</taxon>
        <taxon>Bryophytina</taxon>
        <taxon>Bryopsida</taxon>
        <taxon>Funariidae</taxon>
        <taxon>Funariales</taxon>
        <taxon>Funariaceae</taxon>
        <taxon>Physcomitrium</taxon>
    </lineage>
</organism>
<evidence type="ECO:0000259" key="2">
    <source>
        <dbReference type="Pfam" id="PF02469"/>
    </source>
</evidence>
<dbReference type="AlphaFoldDB" id="A0A7I4A9M7"/>
<keyword evidence="1" id="KW-0472">Membrane</keyword>
<dbReference type="KEGG" id="ppp:112288178"/>
<reference evidence="3" key="3">
    <citation type="submission" date="2020-12" db="UniProtKB">
        <authorList>
            <consortium name="EnsemblPlants"/>
        </authorList>
    </citation>
    <scope>IDENTIFICATION</scope>
</reference>
<dbReference type="InterPro" id="IPR000782">
    <property type="entry name" value="FAS1_domain"/>
</dbReference>
<keyword evidence="1" id="KW-0812">Transmembrane</keyword>
<feature type="transmembrane region" description="Helical" evidence="1">
    <location>
        <begin position="47"/>
        <end position="64"/>
    </location>
</feature>
<dbReference type="EMBL" id="ABEU02000011">
    <property type="status" value="NOT_ANNOTATED_CDS"/>
    <property type="molecule type" value="Genomic_DNA"/>
</dbReference>
<dbReference type="SUPFAM" id="SSF82153">
    <property type="entry name" value="FAS1 domain"/>
    <property type="match status" value="1"/>
</dbReference>
<protein>
    <recommendedName>
        <fullName evidence="2">FAS1 domain-containing protein</fullName>
    </recommendedName>
</protein>
<evidence type="ECO:0000256" key="1">
    <source>
        <dbReference type="SAM" id="Phobius"/>
    </source>
</evidence>
<dbReference type="Gramene" id="Pp3c11_20960V3.3">
    <property type="protein sequence ID" value="Pp3c11_20960V3.3"/>
    <property type="gene ID" value="Pp3c11_20960"/>
</dbReference>
<dbReference type="InterPro" id="IPR036378">
    <property type="entry name" value="FAS1_dom_sf"/>
</dbReference>
<dbReference type="EnsemblPlants" id="Pp3c11_20960V3.3">
    <property type="protein sequence ID" value="Pp3c11_20960V3.3"/>
    <property type="gene ID" value="Pp3c11_20960"/>
</dbReference>
<accession>A0A7I4A9M7</accession>
<dbReference type="GeneID" id="112288178"/>
<dbReference type="Pfam" id="PF02469">
    <property type="entry name" value="Fasciclin"/>
    <property type="match status" value="1"/>
</dbReference>
<gene>
    <name evidence="3" type="primary">LOC112288178</name>
</gene>
<reference evidence="3 4" key="1">
    <citation type="journal article" date="2008" name="Science">
        <title>The Physcomitrella genome reveals evolutionary insights into the conquest of land by plants.</title>
        <authorList>
            <person name="Rensing S."/>
            <person name="Lang D."/>
            <person name="Zimmer A."/>
            <person name="Terry A."/>
            <person name="Salamov A."/>
            <person name="Shapiro H."/>
            <person name="Nishiyama T."/>
            <person name="Perroud P.-F."/>
            <person name="Lindquist E."/>
            <person name="Kamisugi Y."/>
            <person name="Tanahashi T."/>
            <person name="Sakakibara K."/>
            <person name="Fujita T."/>
            <person name="Oishi K."/>
            <person name="Shin-I T."/>
            <person name="Kuroki Y."/>
            <person name="Toyoda A."/>
            <person name="Suzuki Y."/>
            <person name="Hashimoto A."/>
            <person name="Yamaguchi K."/>
            <person name="Sugano A."/>
            <person name="Kohara Y."/>
            <person name="Fujiyama A."/>
            <person name="Anterola A."/>
            <person name="Aoki S."/>
            <person name="Ashton N."/>
            <person name="Barbazuk W.B."/>
            <person name="Barker E."/>
            <person name="Bennetzen J."/>
            <person name="Bezanilla M."/>
            <person name="Blankenship R."/>
            <person name="Cho S.H."/>
            <person name="Dutcher S."/>
            <person name="Estelle M."/>
            <person name="Fawcett J.A."/>
            <person name="Gundlach H."/>
            <person name="Hanada K."/>
            <person name="Heyl A."/>
            <person name="Hicks K.A."/>
            <person name="Hugh J."/>
            <person name="Lohr M."/>
            <person name="Mayer K."/>
            <person name="Melkozernov A."/>
            <person name="Murata T."/>
            <person name="Nelson D."/>
            <person name="Pils B."/>
            <person name="Prigge M."/>
            <person name="Reiss B."/>
            <person name="Renner T."/>
            <person name="Rombauts S."/>
            <person name="Rushton P."/>
            <person name="Sanderfoot A."/>
            <person name="Schween G."/>
            <person name="Shiu S.-H."/>
            <person name="Stueber K."/>
            <person name="Theodoulou F.L."/>
            <person name="Tu H."/>
            <person name="Van de Peer Y."/>
            <person name="Verrier P.J."/>
            <person name="Waters E."/>
            <person name="Wood A."/>
            <person name="Yang L."/>
            <person name="Cove D."/>
            <person name="Cuming A."/>
            <person name="Hasebe M."/>
            <person name="Lucas S."/>
            <person name="Mishler D.B."/>
            <person name="Reski R."/>
            <person name="Grigoriev I."/>
            <person name="Quatrano R.S."/>
            <person name="Boore J.L."/>
        </authorList>
    </citation>
    <scope>NUCLEOTIDE SEQUENCE [LARGE SCALE GENOMIC DNA]</scope>
    <source>
        <strain evidence="3 4">cv. Gransden 2004</strain>
    </source>
</reference>
<name>A0A7I4A9M7_PHYPA</name>
<dbReference type="RefSeq" id="XP_024387860.1">
    <property type="nucleotide sequence ID" value="XM_024532092.2"/>
</dbReference>